<evidence type="ECO:0000313" key="2">
    <source>
        <dbReference type="Proteomes" id="UP001470230"/>
    </source>
</evidence>
<reference evidence="1 2" key="1">
    <citation type="submission" date="2024-04" db="EMBL/GenBank/DDBJ databases">
        <title>Tritrichomonas musculus Genome.</title>
        <authorList>
            <person name="Alves-Ferreira E."/>
            <person name="Grigg M."/>
            <person name="Lorenzi H."/>
            <person name="Galac M."/>
        </authorList>
    </citation>
    <scope>NUCLEOTIDE SEQUENCE [LARGE SCALE GENOMIC DNA]</scope>
    <source>
        <strain evidence="1 2">EAF2021</strain>
    </source>
</reference>
<gene>
    <name evidence="1" type="ORF">M9Y10_023470</name>
</gene>
<comment type="caution">
    <text evidence="1">The sequence shown here is derived from an EMBL/GenBank/DDBJ whole genome shotgun (WGS) entry which is preliminary data.</text>
</comment>
<name>A0ABR2KV76_9EUKA</name>
<dbReference type="Proteomes" id="UP001470230">
    <property type="component" value="Unassembled WGS sequence"/>
</dbReference>
<dbReference type="EMBL" id="JAPFFF010000003">
    <property type="protein sequence ID" value="KAK8895028.1"/>
    <property type="molecule type" value="Genomic_DNA"/>
</dbReference>
<organism evidence="1 2">
    <name type="scientific">Tritrichomonas musculus</name>
    <dbReference type="NCBI Taxonomy" id="1915356"/>
    <lineage>
        <taxon>Eukaryota</taxon>
        <taxon>Metamonada</taxon>
        <taxon>Parabasalia</taxon>
        <taxon>Tritrichomonadida</taxon>
        <taxon>Tritrichomonadidae</taxon>
        <taxon>Tritrichomonas</taxon>
    </lineage>
</organism>
<protein>
    <submittedName>
        <fullName evidence="1">Uncharacterized protein</fullName>
    </submittedName>
</protein>
<sequence length="305" mass="37130">MNINNADVAFNYLYTKYLACKANRILTKSPKQIVEEPFLRNFYAGIKPSSYKYLYPEDNIIDYDFNKRQNHFKIYRKPIQSNKRLCPWQERKLPKFRNNRRKQNSKNKTKKYKDIFSESLFNYDKCLRSPINKKVRCSDNKIYQNKPNILDQSDYSDSFPYSYSYNLEFNSQDDSKFQLDYYHICLAKYFFAWLSLFYKRIEIRKQYEENYQDKILKNASTMTNYHYLDERVNLVTLKPVKLNNIIINEEGISSQDTLLTKKMIKNYEYIQKKNFNSEYGDEYNEFEVVNSDEYNDYYSVYYSDE</sequence>
<accession>A0ABR2KV76</accession>
<evidence type="ECO:0000313" key="1">
    <source>
        <dbReference type="EMBL" id="KAK8895028.1"/>
    </source>
</evidence>
<proteinExistence type="predicted"/>
<keyword evidence="2" id="KW-1185">Reference proteome</keyword>